<reference evidence="1" key="1">
    <citation type="journal article" date="2015" name="Nature">
        <title>Complex archaea that bridge the gap between prokaryotes and eukaryotes.</title>
        <authorList>
            <person name="Spang A."/>
            <person name="Saw J.H."/>
            <person name="Jorgensen S.L."/>
            <person name="Zaremba-Niedzwiedzka K."/>
            <person name="Martijn J."/>
            <person name="Lind A.E."/>
            <person name="van Eijk R."/>
            <person name="Schleper C."/>
            <person name="Guy L."/>
            <person name="Ettema T.J."/>
        </authorList>
    </citation>
    <scope>NUCLEOTIDE SEQUENCE</scope>
</reference>
<protein>
    <submittedName>
        <fullName evidence="1">Uncharacterized protein</fullName>
    </submittedName>
</protein>
<evidence type="ECO:0000313" key="1">
    <source>
        <dbReference type="EMBL" id="KKN49415.1"/>
    </source>
</evidence>
<sequence>MLPSDYANWKQDPGTKEVFKLLREAKYKVLEILSKGGTLMGVQTAEQTGKAVGMIEGIDLVLELKPEDLQEEEEEE</sequence>
<dbReference type="EMBL" id="LAZR01001169">
    <property type="protein sequence ID" value="KKN49415.1"/>
    <property type="molecule type" value="Genomic_DNA"/>
</dbReference>
<name>A0A0F9QYP7_9ZZZZ</name>
<gene>
    <name evidence="1" type="ORF">LCGC14_0643050</name>
</gene>
<accession>A0A0F9QYP7</accession>
<dbReference type="AlphaFoldDB" id="A0A0F9QYP7"/>
<proteinExistence type="predicted"/>
<organism evidence="1">
    <name type="scientific">marine sediment metagenome</name>
    <dbReference type="NCBI Taxonomy" id="412755"/>
    <lineage>
        <taxon>unclassified sequences</taxon>
        <taxon>metagenomes</taxon>
        <taxon>ecological metagenomes</taxon>
    </lineage>
</organism>
<comment type="caution">
    <text evidence="1">The sequence shown here is derived from an EMBL/GenBank/DDBJ whole genome shotgun (WGS) entry which is preliminary data.</text>
</comment>